<keyword evidence="2" id="KW-1185">Reference proteome</keyword>
<sequence length="127" mass="14302">MFRPLFERFSSPADRPDYRSSGNPPLSTLNFVYLGGLPEAIMSHHYCSFEPFTTSYGKEIIGPRPRLSVKKLLSVWHEAKPTRLSTPIRQWTLPTREGSADPNIQVDFISLVRPTGIIALGSRIMAL</sequence>
<comment type="caution">
    <text evidence="1">The sequence shown here is derived from an EMBL/GenBank/DDBJ whole genome shotgun (WGS) entry which is preliminary data.</text>
</comment>
<dbReference type="AlphaFoldDB" id="A0A4Y2AMU3"/>
<proteinExistence type="predicted"/>
<evidence type="ECO:0000313" key="2">
    <source>
        <dbReference type="Proteomes" id="UP000499080"/>
    </source>
</evidence>
<name>A0A4Y2AMU3_ARAVE</name>
<gene>
    <name evidence="1" type="ORF">AVEN_73805_1</name>
</gene>
<accession>A0A4Y2AMU3</accession>
<organism evidence="1 2">
    <name type="scientific">Araneus ventricosus</name>
    <name type="common">Orbweaver spider</name>
    <name type="synonym">Epeira ventricosa</name>
    <dbReference type="NCBI Taxonomy" id="182803"/>
    <lineage>
        <taxon>Eukaryota</taxon>
        <taxon>Metazoa</taxon>
        <taxon>Ecdysozoa</taxon>
        <taxon>Arthropoda</taxon>
        <taxon>Chelicerata</taxon>
        <taxon>Arachnida</taxon>
        <taxon>Araneae</taxon>
        <taxon>Araneomorphae</taxon>
        <taxon>Entelegynae</taxon>
        <taxon>Araneoidea</taxon>
        <taxon>Araneidae</taxon>
        <taxon>Araneus</taxon>
    </lineage>
</organism>
<protein>
    <submittedName>
        <fullName evidence="1">Uncharacterized protein</fullName>
    </submittedName>
</protein>
<reference evidence="1 2" key="1">
    <citation type="journal article" date="2019" name="Sci. Rep.">
        <title>Orb-weaving spider Araneus ventricosus genome elucidates the spidroin gene catalogue.</title>
        <authorList>
            <person name="Kono N."/>
            <person name="Nakamura H."/>
            <person name="Ohtoshi R."/>
            <person name="Moran D.A.P."/>
            <person name="Shinohara A."/>
            <person name="Yoshida Y."/>
            <person name="Fujiwara M."/>
            <person name="Mori M."/>
            <person name="Tomita M."/>
            <person name="Arakawa K."/>
        </authorList>
    </citation>
    <scope>NUCLEOTIDE SEQUENCE [LARGE SCALE GENOMIC DNA]</scope>
</reference>
<dbReference type="EMBL" id="BGPR01156786">
    <property type="protein sequence ID" value="GBL80314.1"/>
    <property type="molecule type" value="Genomic_DNA"/>
</dbReference>
<dbReference type="Proteomes" id="UP000499080">
    <property type="component" value="Unassembled WGS sequence"/>
</dbReference>
<evidence type="ECO:0000313" key="1">
    <source>
        <dbReference type="EMBL" id="GBL80314.1"/>
    </source>
</evidence>